<dbReference type="Pfam" id="PF00149">
    <property type="entry name" value="Metallophos"/>
    <property type="match status" value="1"/>
</dbReference>
<protein>
    <submittedName>
        <fullName evidence="6">Metallophosphoesterase</fullName>
    </submittedName>
</protein>
<accession>A0A919IRH0</accession>
<evidence type="ECO:0000259" key="5">
    <source>
        <dbReference type="Pfam" id="PF00149"/>
    </source>
</evidence>
<keyword evidence="1" id="KW-0479">Metal-binding</keyword>
<evidence type="ECO:0000256" key="2">
    <source>
        <dbReference type="ARBA" id="ARBA00022801"/>
    </source>
</evidence>
<evidence type="ECO:0000313" key="7">
    <source>
        <dbReference type="Proteomes" id="UP000619479"/>
    </source>
</evidence>
<dbReference type="GO" id="GO:0016787">
    <property type="term" value="F:hydrolase activity"/>
    <property type="evidence" value="ECO:0007669"/>
    <property type="project" value="UniProtKB-KW"/>
</dbReference>
<evidence type="ECO:0000256" key="3">
    <source>
        <dbReference type="ARBA" id="ARBA00023004"/>
    </source>
</evidence>
<organism evidence="6 7">
    <name type="scientific">Actinoplanes cyaneus</name>
    <dbReference type="NCBI Taxonomy" id="52696"/>
    <lineage>
        <taxon>Bacteria</taxon>
        <taxon>Bacillati</taxon>
        <taxon>Actinomycetota</taxon>
        <taxon>Actinomycetes</taxon>
        <taxon>Micromonosporales</taxon>
        <taxon>Micromonosporaceae</taxon>
        <taxon>Actinoplanes</taxon>
    </lineage>
</organism>
<proteinExistence type="inferred from homology"/>
<sequence>MNIAHLSDLHFGVHDSEAAASLVADVAAAAPHLTVVTGDLTMRARPAEFRLARAFLDRLPSPVLVVTGNHDLPLDSPARLFRPYDRYRAAISAELDPVVHVPGLTAVGLQSMPRWRWKDGRVRRSQVTLVESTFAAAPPGDLRLVALHHPPFGRMLMNGRALLGAGADLLLAGHTHHPDVRPMNGTTVVVAGTSTSRRTRLTPSSWSRIATGDGVITVTERHFTGGGWQTARLLTVPA</sequence>
<comment type="similarity">
    <text evidence="4">Belongs to the cyclic nucleotide phosphodiesterase class-III family.</text>
</comment>
<dbReference type="InterPro" id="IPR029052">
    <property type="entry name" value="Metallo-depent_PP-like"/>
</dbReference>
<dbReference type="PANTHER" id="PTHR42988">
    <property type="entry name" value="PHOSPHOHYDROLASE"/>
    <property type="match status" value="1"/>
</dbReference>
<evidence type="ECO:0000256" key="4">
    <source>
        <dbReference type="ARBA" id="ARBA00025742"/>
    </source>
</evidence>
<dbReference type="Gene3D" id="3.60.21.10">
    <property type="match status" value="1"/>
</dbReference>
<dbReference type="InterPro" id="IPR004843">
    <property type="entry name" value="Calcineurin-like_PHP"/>
</dbReference>
<keyword evidence="7" id="KW-1185">Reference proteome</keyword>
<keyword evidence="3" id="KW-0408">Iron</keyword>
<keyword evidence="2" id="KW-0378">Hydrolase</keyword>
<evidence type="ECO:0000313" key="6">
    <source>
        <dbReference type="EMBL" id="GID70829.1"/>
    </source>
</evidence>
<dbReference type="GO" id="GO:0046872">
    <property type="term" value="F:metal ion binding"/>
    <property type="evidence" value="ECO:0007669"/>
    <property type="project" value="UniProtKB-KW"/>
</dbReference>
<dbReference type="AlphaFoldDB" id="A0A919IRH0"/>
<dbReference type="PANTHER" id="PTHR42988:SF2">
    <property type="entry name" value="CYCLIC NUCLEOTIDE PHOSPHODIESTERASE CBUA0032-RELATED"/>
    <property type="match status" value="1"/>
</dbReference>
<dbReference type="EMBL" id="BOMH01000083">
    <property type="protein sequence ID" value="GID70829.1"/>
    <property type="molecule type" value="Genomic_DNA"/>
</dbReference>
<dbReference type="SUPFAM" id="SSF56300">
    <property type="entry name" value="Metallo-dependent phosphatases"/>
    <property type="match status" value="1"/>
</dbReference>
<feature type="domain" description="Calcineurin-like phosphoesterase" evidence="5">
    <location>
        <begin position="1"/>
        <end position="178"/>
    </location>
</feature>
<evidence type="ECO:0000256" key="1">
    <source>
        <dbReference type="ARBA" id="ARBA00022723"/>
    </source>
</evidence>
<dbReference type="InterPro" id="IPR050884">
    <property type="entry name" value="CNP_phosphodiesterase-III"/>
</dbReference>
<reference evidence="6" key="1">
    <citation type="submission" date="2021-01" db="EMBL/GenBank/DDBJ databases">
        <title>Whole genome shotgun sequence of Actinoplanes cyaneus NBRC 14990.</title>
        <authorList>
            <person name="Komaki H."/>
            <person name="Tamura T."/>
        </authorList>
    </citation>
    <scope>NUCLEOTIDE SEQUENCE</scope>
    <source>
        <strain evidence="6">NBRC 14990</strain>
    </source>
</reference>
<comment type="caution">
    <text evidence="6">The sequence shown here is derived from an EMBL/GenBank/DDBJ whole genome shotgun (WGS) entry which is preliminary data.</text>
</comment>
<gene>
    <name evidence="6" type="ORF">Acy02nite_87100</name>
</gene>
<name>A0A919IRH0_9ACTN</name>
<dbReference type="Proteomes" id="UP000619479">
    <property type="component" value="Unassembled WGS sequence"/>
</dbReference>
<dbReference type="RefSeq" id="WP_203755160.1">
    <property type="nucleotide sequence ID" value="NZ_BAAAUC010000071.1"/>
</dbReference>